<sequence length="287" mass="30556">MSRWKLAAHLAGAGLALSGVYFVFRQLRVYGAGINVDLFTWVEWVVLAGLVLTGCVMNLCLATAWRACLQGLGAVVSAEWALSTYGMTQLARYVPGNIFHYAGRQAVGMAAGLPARALAKASLLELAFVTFSGGLLSLISIPLMLPRISELVCLSSVASLVAVAAYLIKHFMGSAIATAFVLYLAYLLLSGMTFLAVSATHNWQSVANTDWIAICGAYIAAWLIGLLTPGAPAGLGVRELVLLYLLKGRLDGEVLIFSVLLTRMIAVLADLTSYVGALALRRWTARG</sequence>
<reference evidence="2 3" key="1">
    <citation type="submission" date="2023-07" db="EMBL/GenBank/DDBJ databases">
        <title>Sorghum-associated microbial communities from plants grown in Nebraska, USA.</title>
        <authorList>
            <person name="Schachtman D."/>
        </authorList>
    </citation>
    <scope>NUCLEOTIDE SEQUENCE [LARGE SCALE GENOMIC DNA]</scope>
    <source>
        <strain evidence="2 3">CC60</strain>
    </source>
</reference>
<dbReference type="EMBL" id="JAUSSK010000004">
    <property type="protein sequence ID" value="MDQ0010599.1"/>
    <property type="molecule type" value="Genomic_DNA"/>
</dbReference>
<feature type="transmembrane region" description="Helical" evidence="1">
    <location>
        <begin position="123"/>
        <end position="142"/>
    </location>
</feature>
<gene>
    <name evidence="2" type="ORF">J2T07_002805</name>
</gene>
<feature type="transmembrane region" description="Helical" evidence="1">
    <location>
        <begin position="41"/>
        <end position="61"/>
    </location>
</feature>
<evidence type="ECO:0000256" key="1">
    <source>
        <dbReference type="SAM" id="Phobius"/>
    </source>
</evidence>
<keyword evidence="1" id="KW-0472">Membrane</keyword>
<name>A0ABT9T1B3_9GAMM</name>
<accession>A0ABT9T1B3</accession>
<comment type="caution">
    <text evidence="2">The sequence shown here is derived from an EMBL/GenBank/DDBJ whole genome shotgun (WGS) entry which is preliminary data.</text>
</comment>
<feature type="transmembrane region" description="Helical" evidence="1">
    <location>
        <begin position="254"/>
        <end position="280"/>
    </location>
</feature>
<feature type="transmembrane region" description="Helical" evidence="1">
    <location>
        <begin position="180"/>
        <end position="199"/>
    </location>
</feature>
<protein>
    <recommendedName>
        <fullName evidence="4">Lysylphosphatidylglycerol synthase-like protein</fullName>
    </recommendedName>
</protein>
<proteinExistence type="predicted"/>
<evidence type="ECO:0000313" key="3">
    <source>
        <dbReference type="Proteomes" id="UP001237737"/>
    </source>
</evidence>
<keyword evidence="1" id="KW-1133">Transmembrane helix</keyword>
<feature type="transmembrane region" description="Helical" evidence="1">
    <location>
        <begin position="211"/>
        <end position="233"/>
    </location>
</feature>
<dbReference type="Proteomes" id="UP001237737">
    <property type="component" value="Unassembled WGS sequence"/>
</dbReference>
<evidence type="ECO:0008006" key="4">
    <source>
        <dbReference type="Google" id="ProtNLM"/>
    </source>
</evidence>
<evidence type="ECO:0000313" key="2">
    <source>
        <dbReference type="EMBL" id="MDQ0010599.1"/>
    </source>
</evidence>
<dbReference type="RefSeq" id="WP_306850706.1">
    <property type="nucleotide sequence ID" value="NZ_JAUSSK010000004.1"/>
</dbReference>
<keyword evidence="1" id="KW-0812">Transmembrane</keyword>
<organism evidence="2 3">
    <name type="scientific">Luteibacter jiangsuensis</name>
    <dbReference type="NCBI Taxonomy" id="637577"/>
    <lineage>
        <taxon>Bacteria</taxon>
        <taxon>Pseudomonadati</taxon>
        <taxon>Pseudomonadota</taxon>
        <taxon>Gammaproteobacteria</taxon>
        <taxon>Lysobacterales</taxon>
        <taxon>Rhodanobacteraceae</taxon>
        <taxon>Luteibacter</taxon>
    </lineage>
</organism>
<keyword evidence="3" id="KW-1185">Reference proteome</keyword>